<comment type="caution">
    <text evidence="8">The sequence shown here is derived from an EMBL/GenBank/DDBJ whole genome shotgun (WGS) entry which is preliminary data.</text>
</comment>
<reference evidence="8" key="1">
    <citation type="submission" date="2021-02" db="EMBL/GenBank/DDBJ databases">
        <authorList>
            <person name="Nowell W R."/>
        </authorList>
    </citation>
    <scope>NUCLEOTIDE SEQUENCE</scope>
    <source>
        <strain evidence="8">Ploen Becks lab</strain>
    </source>
</reference>
<dbReference type="InterPro" id="IPR041373">
    <property type="entry name" value="RT_RNaseH"/>
</dbReference>
<dbReference type="OrthoDB" id="425619at2759"/>
<evidence type="ECO:0000256" key="1">
    <source>
        <dbReference type="ARBA" id="ARBA00022679"/>
    </source>
</evidence>
<evidence type="ECO:0000256" key="3">
    <source>
        <dbReference type="ARBA" id="ARBA00022722"/>
    </source>
</evidence>
<proteinExistence type="predicted"/>
<keyword evidence="1" id="KW-0808">Transferase</keyword>
<dbReference type="InterPro" id="IPR012337">
    <property type="entry name" value="RNaseH-like_sf"/>
</dbReference>
<keyword evidence="9" id="KW-1185">Reference proteome</keyword>
<dbReference type="InterPro" id="IPR043502">
    <property type="entry name" value="DNA/RNA_pol_sf"/>
</dbReference>
<keyword evidence="5" id="KW-0378">Hydrolase</keyword>
<dbReference type="GO" id="GO:0004519">
    <property type="term" value="F:endonuclease activity"/>
    <property type="evidence" value="ECO:0007669"/>
    <property type="project" value="UniProtKB-KW"/>
</dbReference>
<dbReference type="PROSITE" id="PS50994">
    <property type="entry name" value="INTEGRASE"/>
    <property type="match status" value="1"/>
</dbReference>
<keyword evidence="6" id="KW-0695">RNA-directed DNA polymerase</keyword>
<dbReference type="GO" id="GO:0003964">
    <property type="term" value="F:RNA-directed DNA polymerase activity"/>
    <property type="evidence" value="ECO:0007669"/>
    <property type="project" value="UniProtKB-KW"/>
</dbReference>
<name>A0A814J7M4_9BILA</name>
<evidence type="ECO:0000256" key="4">
    <source>
        <dbReference type="ARBA" id="ARBA00022759"/>
    </source>
</evidence>
<dbReference type="PANTHER" id="PTHR37984:SF5">
    <property type="entry name" value="PROTEIN NYNRIN-LIKE"/>
    <property type="match status" value="1"/>
</dbReference>
<dbReference type="AlphaFoldDB" id="A0A814J7M4"/>
<evidence type="ECO:0000313" key="9">
    <source>
        <dbReference type="Proteomes" id="UP000663879"/>
    </source>
</evidence>
<evidence type="ECO:0000256" key="2">
    <source>
        <dbReference type="ARBA" id="ARBA00022695"/>
    </source>
</evidence>
<gene>
    <name evidence="8" type="ORF">OXX778_LOCUS17996</name>
</gene>
<feature type="domain" description="Integrase catalytic" evidence="7">
    <location>
        <begin position="81"/>
        <end position="171"/>
    </location>
</feature>
<evidence type="ECO:0000256" key="5">
    <source>
        <dbReference type="ARBA" id="ARBA00022801"/>
    </source>
</evidence>
<dbReference type="Pfam" id="PF17917">
    <property type="entry name" value="RT_RNaseH"/>
    <property type="match status" value="1"/>
</dbReference>
<sequence>VTLTLTLNPVILVEIDENGNEYMIGCASRQFTKSEQNYSTTEKECLAFIYEMKKFRNLLIGIHFEAVVDRIALKWLNSLKDTTGGLVRWAIFLQDYLQHLWFCHIVTSAYNPRTNGITERFNQTLIEALRKHAEANTAKWPEFLPFVLLAYRSRTHTITNYTPFELVFGRKMIPFIDYK</sequence>
<evidence type="ECO:0000256" key="6">
    <source>
        <dbReference type="ARBA" id="ARBA00022918"/>
    </source>
</evidence>
<accession>A0A814J7M4</accession>
<dbReference type="PANTHER" id="PTHR37984">
    <property type="entry name" value="PROTEIN CBG26694"/>
    <property type="match status" value="1"/>
</dbReference>
<dbReference type="InterPro" id="IPR036397">
    <property type="entry name" value="RNaseH_sf"/>
</dbReference>
<feature type="non-terminal residue" evidence="8">
    <location>
        <position position="1"/>
    </location>
</feature>
<dbReference type="InterPro" id="IPR050951">
    <property type="entry name" value="Retrovirus_Pol_polyprotein"/>
</dbReference>
<keyword evidence="3" id="KW-0540">Nuclease</keyword>
<dbReference type="GO" id="GO:0016787">
    <property type="term" value="F:hydrolase activity"/>
    <property type="evidence" value="ECO:0007669"/>
    <property type="project" value="UniProtKB-KW"/>
</dbReference>
<protein>
    <recommendedName>
        <fullName evidence="7">Integrase catalytic domain-containing protein</fullName>
    </recommendedName>
</protein>
<dbReference type="Gene3D" id="3.30.420.10">
    <property type="entry name" value="Ribonuclease H-like superfamily/Ribonuclease H"/>
    <property type="match status" value="1"/>
</dbReference>
<dbReference type="SUPFAM" id="SSF56672">
    <property type="entry name" value="DNA/RNA polymerases"/>
    <property type="match status" value="1"/>
</dbReference>
<dbReference type="SUPFAM" id="SSF53098">
    <property type="entry name" value="Ribonuclease H-like"/>
    <property type="match status" value="1"/>
</dbReference>
<keyword evidence="4" id="KW-0255">Endonuclease</keyword>
<organism evidence="8 9">
    <name type="scientific">Brachionus calyciflorus</name>
    <dbReference type="NCBI Taxonomy" id="104777"/>
    <lineage>
        <taxon>Eukaryota</taxon>
        <taxon>Metazoa</taxon>
        <taxon>Spiralia</taxon>
        <taxon>Gnathifera</taxon>
        <taxon>Rotifera</taxon>
        <taxon>Eurotatoria</taxon>
        <taxon>Monogononta</taxon>
        <taxon>Pseudotrocha</taxon>
        <taxon>Ploima</taxon>
        <taxon>Brachionidae</taxon>
        <taxon>Brachionus</taxon>
    </lineage>
</organism>
<dbReference type="InterPro" id="IPR001584">
    <property type="entry name" value="Integrase_cat-core"/>
</dbReference>
<dbReference type="GO" id="GO:0015074">
    <property type="term" value="P:DNA integration"/>
    <property type="evidence" value="ECO:0007669"/>
    <property type="project" value="InterPro"/>
</dbReference>
<dbReference type="GO" id="GO:0003676">
    <property type="term" value="F:nucleic acid binding"/>
    <property type="evidence" value="ECO:0007669"/>
    <property type="project" value="InterPro"/>
</dbReference>
<dbReference type="Proteomes" id="UP000663879">
    <property type="component" value="Unassembled WGS sequence"/>
</dbReference>
<keyword evidence="2" id="KW-0548">Nucleotidyltransferase</keyword>
<dbReference type="EMBL" id="CAJNOC010004790">
    <property type="protein sequence ID" value="CAF1033629.1"/>
    <property type="molecule type" value="Genomic_DNA"/>
</dbReference>
<evidence type="ECO:0000259" key="7">
    <source>
        <dbReference type="PROSITE" id="PS50994"/>
    </source>
</evidence>
<evidence type="ECO:0000313" key="8">
    <source>
        <dbReference type="EMBL" id="CAF1033629.1"/>
    </source>
</evidence>